<accession>A0A4P9WJ21</accession>
<gene>
    <name evidence="2" type="ORF">BDK51DRAFT_21133</name>
</gene>
<feature type="compositionally biased region" description="Basic and acidic residues" evidence="1">
    <location>
        <begin position="38"/>
        <end position="60"/>
    </location>
</feature>
<dbReference type="OrthoDB" id="2152443at2759"/>
<organism evidence="2 3">
    <name type="scientific">Blyttiomyces helicus</name>
    <dbReference type="NCBI Taxonomy" id="388810"/>
    <lineage>
        <taxon>Eukaryota</taxon>
        <taxon>Fungi</taxon>
        <taxon>Fungi incertae sedis</taxon>
        <taxon>Chytridiomycota</taxon>
        <taxon>Chytridiomycota incertae sedis</taxon>
        <taxon>Chytridiomycetes</taxon>
        <taxon>Chytridiomycetes incertae sedis</taxon>
        <taxon>Blyttiomyces</taxon>
    </lineage>
</organism>
<evidence type="ECO:0000313" key="3">
    <source>
        <dbReference type="Proteomes" id="UP000269721"/>
    </source>
</evidence>
<evidence type="ECO:0000313" key="2">
    <source>
        <dbReference type="EMBL" id="RKO91923.1"/>
    </source>
</evidence>
<feature type="region of interest" description="Disordered" evidence="1">
    <location>
        <begin position="35"/>
        <end position="60"/>
    </location>
</feature>
<sequence>MESQGHPSDEQTQRLGNTTERLVVVTEQNQSLQAALKQARDRLQRQDQKIQELSKPEPKPSEYIEAITSLQSTLKDREVQVGSLKAELTDVRTASKREQQLMASAWHNHVTQIQKAAMQGPASGTVSWLKRMRAETAIGGRG</sequence>
<feature type="region of interest" description="Disordered" evidence="1">
    <location>
        <begin position="1"/>
        <end position="20"/>
    </location>
</feature>
<protein>
    <recommendedName>
        <fullName evidence="4">Hook C-terminal domain-containing protein</fullName>
    </recommendedName>
</protein>
<keyword evidence="3" id="KW-1185">Reference proteome</keyword>
<reference evidence="3" key="1">
    <citation type="journal article" date="2018" name="Nat. Microbiol.">
        <title>Leveraging single-cell genomics to expand the fungal tree of life.</title>
        <authorList>
            <person name="Ahrendt S.R."/>
            <person name="Quandt C.A."/>
            <person name="Ciobanu D."/>
            <person name="Clum A."/>
            <person name="Salamov A."/>
            <person name="Andreopoulos B."/>
            <person name="Cheng J.F."/>
            <person name="Woyke T."/>
            <person name="Pelin A."/>
            <person name="Henrissat B."/>
            <person name="Reynolds N.K."/>
            <person name="Benny G.L."/>
            <person name="Smith M.E."/>
            <person name="James T.Y."/>
            <person name="Grigoriev I.V."/>
        </authorList>
    </citation>
    <scope>NUCLEOTIDE SEQUENCE [LARGE SCALE GENOMIC DNA]</scope>
</reference>
<dbReference type="AlphaFoldDB" id="A0A4P9WJ21"/>
<proteinExistence type="predicted"/>
<evidence type="ECO:0008006" key="4">
    <source>
        <dbReference type="Google" id="ProtNLM"/>
    </source>
</evidence>
<name>A0A4P9WJ21_9FUNG</name>
<dbReference type="Proteomes" id="UP000269721">
    <property type="component" value="Unassembled WGS sequence"/>
</dbReference>
<evidence type="ECO:0000256" key="1">
    <source>
        <dbReference type="SAM" id="MobiDB-lite"/>
    </source>
</evidence>
<dbReference type="EMBL" id="KZ994844">
    <property type="protein sequence ID" value="RKO91923.1"/>
    <property type="molecule type" value="Genomic_DNA"/>
</dbReference>